<keyword evidence="4" id="KW-1278">Translocase</keyword>
<keyword evidence="1" id="KW-0813">Transport</keyword>
<dbReference type="CDD" id="cd03214">
    <property type="entry name" value="ABC_Iron-Siderophores_B12_Hemin"/>
    <property type="match status" value="1"/>
</dbReference>
<dbReference type="SMART" id="SM00382">
    <property type="entry name" value="AAA"/>
    <property type="match status" value="1"/>
</dbReference>
<evidence type="ECO:0000256" key="2">
    <source>
        <dbReference type="ARBA" id="ARBA00022741"/>
    </source>
</evidence>
<dbReference type="Pfam" id="PF00005">
    <property type="entry name" value="ABC_tran"/>
    <property type="match status" value="1"/>
</dbReference>
<gene>
    <name evidence="7" type="ORF">UABAM_05962</name>
</gene>
<dbReference type="FunFam" id="3.40.50.300:FF:000134">
    <property type="entry name" value="Iron-enterobactin ABC transporter ATP-binding protein"/>
    <property type="match status" value="1"/>
</dbReference>
<protein>
    <submittedName>
        <fullName evidence="7">Iron-dicitrate ABC transporter ATP-binding protein</fullName>
    </submittedName>
</protein>
<keyword evidence="8" id="KW-1185">Reference proteome</keyword>
<dbReference type="OrthoDB" id="9787851at2"/>
<accession>A0A5S9ITZ9</accession>
<dbReference type="PROSITE" id="PS50893">
    <property type="entry name" value="ABC_TRANSPORTER_2"/>
    <property type="match status" value="1"/>
</dbReference>
<evidence type="ECO:0000313" key="7">
    <source>
        <dbReference type="EMBL" id="BBM87550.1"/>
    </source>
</evidence>
<dbReference type="AlphaFoldDB" id="A0A5S9ITZ9"/>
<dbReference type="SUPFAM" id="SSF52540">
    <property type="entry name" value="P-loop containing nucleoside triphosphate hydrolases"/>
    <property type="match status" value="1"/>
</dbReference>
<dbReference type="Proteomes" id="UP000326354">
    <property type="component" value="Chromosome"/>
</dbReference>
<dbReference type="GO" id="GO:0016887">
    <property type="term" value="F:ATP hydrolysis activity"/>
    <property type="evidence" value="ECO:0007669"/>
    <property type="project" value="InterPro"/>
</dbReference>
<evidence type="ECO:0000256" key="1">
    <source>
        <dbReference type="ARBA" id="ARBA00022448"/>
    </source>
</evidence>
<comment type="function">
    <text evidence="5">Part of the ABC transporter complex HmuTUV involved in hemin import. Responsible for energy coupling to the transport system.</text>
</comment>
<dbReference type="InterPro" id="IPR027417">
    <property type="entry name" value="P-loop_NTPase"/>
</dbReference>
<keyword evidence="2" id="KW-0547">Nucleotide-binding</keyword>
<dbReference type="PANTHER" id="PTHR42794:SF1">
    <property type="entry name" value="HEMIN IMPORT ATP-BINDING PROTEIN HMUV"/>
    <property type="match status" value="1"/>
</dbReference>
<evidence type="ECO:0000256" key="3">
    <source>
        <dbReference type="ARBA" id="ARBA00022840"/>
    </source>
</evidence>
<name>A0A5S9ITZ9_UABAM</name>
<evidence type="ECO:0000259" key="6">
    <source>
        <dbReference type="PROSITE" id="PS50893"/>
    </source>
</evidence>
<evidence type="ECO:0000313" key="8">
    <source>
        <dbReference type="Proteomes" id="UP000326354"/>
    </source>
</evidence>
<evidence type="ECO:0000256" key="5">
    <source>
        <dbReference type="ARBA" id="ARBA00037066"/>
    </source>
</evidence>
<sequence length="256" mass="28935">MDVRIQNLNFYYQNTHVLKDINLTINSGEMFVIVGPNGCGKTTLLRCISGLRQSKQRTVYLGEQDIALMSSREIAQHLSALEPKIDIGFNYTVQQVVAMGRIAFNTSHLQNQKIIERSMHEADVLAFAQTPIFHLSSGQKQRVWLAMALAQQPQVIVLDEPTSYLDVKYQLQILDLMHSLTKQNITIIATIHDLSLAGQYATRIAMMSRGQIVDIGSPQQILTTDNIKQVFDVEVHIHRENHKIMGIIPKGFPSRE</sequence>
<dbReference type="KEGG" id="uam:UABAM_05962"/>
<dbReference type="PROSITE" id="PS00211">
    <property type="entry name" value="ABC_TRANSPORTER_1"/>
    <property type="match status" value="1"/>
</dbReference>
<dbReference type="InterPro" id="IPR003439">
    <property type="entry name" value="ABC_transporter-like_ATP-bd"/>
</dbReference>
<dbReference type="Gene3D" id="3.40.50.300">
    <property type="entry name" value="P-loop containing nucleotide triphosphate hydrolases"/>
    <property type="match status" value="1"/>
</dbReference>
<dbReference type="RefSeq" id="WP_151971567.1">
    <property type="nucleotide sequence ID" value="NZ_AP019860.1"/>
</dbReference>
<dbReference type="InterPro" id="IPR003593">
    <property type="entry name" value="AAA+_ATPase"/>
</dbReference>
<evidence type="ECO:0000256" key="4">
    <source>
        <dbReference type="ARBA" id="ARBA00022967"/>
    </source>
</evidence>
<organism evidence="7 8">
    <name type="scientific">Uabimicrobium amorphum</name>
    <dbReference type="NCBI Taxonomy" id="2596890"/>
    <lineage>
        <taxon>Bacteria</taxon>
        <taxon>Pseudomonadati</taxon>
        <taxon>Planctomycetota</taxon>
        <taxon>Candidatus Uabimicrobiia</taxon>
        <taxon>Candidatus Uabimicrobiales</taxon>
        <taxon>Candidatus Uabimicrobiaceae</taxon>
        <taxon>Candidatus Uabimicrobium</taxon>
    </lineage>
</organism>
<reference evidence="7 8" key="1">
    <citation type="submission" date="2019-08" db="EMBL/GenBank/DDBJ databases">
        <title>Complete genome sequence of Candidatus Uab amorphum.</title>
        <authorList>
            <person name="Shiratori T."/>
            <person name="Suzuki S."/>
            <person name="Kakizawa Y."/>
            <person name="Ishida K."/>
        </authorList>
    </citation>
    <scope>NUCLEOTIDE SEQUENCE [LARGE SCALE GENOMIC DNA]</scope>
    <source>
        <strain evidence="7 8">SRT547</strain>
    </source>
</reference>
<dbReference type="EMBL" id="AP019860">
    <property type="protein sequence ID" value="BBM87550.1"/>
    <property type="molecule type" value="Genomic_DNA"/>
</dbReference>
<dbReference type="InterPro" id="IPR017871">
    <property type="entry name" value="ABC_transporter-like_CS"/>
</dbReference>
<proteinExistence type="predicted"/>
<dbReference type="GO" id="GO:0005524">
    <property type="term" value="F:ATP binding"/>
    <property type="evidence" value="ECO:0007669"/>
    <property type="project" value="UniProtKB-KW"/>
</dbReference>
<feature type="domain" description="ABC transporter" evidence="6">
    <location>
        <begin position="3"/>
        <end position="234"/>
    </location>
</feature>
<keyword evidence="3 7" id="KW-0067">ATP-binding</keyword>
<dbReference type="PANTHER" id="PTHR42794">
    <property type="entry name" value="HEMIN IMPORT ATP-BINDING PROTEIN HMUV"/>
    <property type="match status" value="1"/>
</dbReference>